<gene>
    <name evidence="8" type="ORF">SAMN05421678_116118</name>
</gene>
<sequence length="452" mass="45957">MPTTIGGTGDARSRARAPRTGVRKRSGAALIGPALVAAVAYVDPGNVATNVTAGATYGYLLVWVIVTANLMAGLVQYLSAKVGLVTGRSLPALVADELSRPARLAYWLQAELVAVATDLAEVVGGAIALALLFDLPLLLGGLVTGTVSMAVLAVHDRLGRRPFERVIVSFLLIVTVGFLAGLVVAPPAPGDVAAGMVPGFAGLDSVLLATAMLGATLMPHAVYLHSGLSADGPAARRLAAWTSAGRHPARLLAADPAAARVRRRAGRVVRRYLAVTRIDVLVAMVLAGTVNLGLLLAAATALRGVPGTDRLEGAYAAIADQLGGGIAVVFAVGLLASGLASTSVGCYAGAMIMEGLLRRRIPLLVRRLVTLAPALLLLGAGVDPTRALVLSQVVLSFGVPFAVVPLVLLTARRRLMGEATNHPATTAAAGVVAAVVTALNLGLVVLTFTGTG</sequence>
<feature type="transmembrane region" description="Helical" evidence="7">
    <location>
        <begin position="364"/>
        <end position="382"/>
    </location>
</feature>
<protein>
    <submittedName>
        <fullName evidence="8">Manganese transport protein</fullName>
    </submittedName>
</protein>
<dbReference type="GO" id="GO:0005886">
    <property type="term" value="C:plasma membrane"/>
    <property type="evidence" value="ECO:0007669"/>
    <property type="project" value="TreeGrafter"/>
</dbReference>
<dbReference type="GO" id="GO:0005384">
    <property type="term" value="F:manganese ion transmembrane transporter activity"/>
    <property type="evidence" value="ECO:0007669"/>
    <property type="project" value="TreeGrafter"/>
</dbReference>
<keyword evidence="5 7" id="KW-0472">Membrane</keyword>
<feature type="transmembrane region" description="Helical" evidence="7">
    <location>
        <begin position="205"/>
        <end position="224"/>
    </location>
</feature>
<evidence type="ECO:0000256" key="5">
    <source>
        <dbReference type="ARBA" id="ARBA00023136"/>
    </source>
</evidence>
<feature type="transmembrane region" description="Helical" evidence="7">
    <location>
        <begin position="26"/>
        <end position="42"/>
    </location>
</feature>
<proteinExistence type="predicted"/>
<feature type="transmembrane region" description="Helical" evidence="7">
    <location>
        <begin position="280"/>
        <end position="302"/>
    </location>
</feature>
<feature type="transmembrane region" description="Helical" evidence="7">
    <location>
        <begin position="166"/>
        <end position="185"/>
    </location>
</feature>
<evidence type="ECO:0000313" key="8">
    <source>
        <dbReference type="EMBL" id="SFH37460.1"/>
    </source>
</evidence>
<keyword evidence="4 7" id="KW-1133">Transmembrane helix</keyword>
<feature type="compositionally biased region" description="Basic residues" evidence="6">
    <location>
        <begin position="14"/>
        <end position="24"/>
    </location>
</feature>
<evidence type="ECO:0000256" key="3">
    <source>
        <dbReference type="ARBA" id="ARBA00022692"/>
    </source>
</evidence>
<dbReference type="PANTHER" id="PTHR11706:SF33">
    <property type="entry name" value="NATURAL RESISTANCE-ASSOCIATED MACROPHAGE PROTEIN 2"/>
    <property type="match status" value="1"/>
</dbReference>
<comment type="subcellular location">
    <subcellularLocation>
        <location evidence="1">Membrane</location>
        <topology evidence="1">Multi-pass membrane protein</topology>
    </subcellularLocation>
</comment>
<dbReference type="PANTHER" id="PTHR11706">
    <property type="entry name" value="SOLUTE CARRIER PROTEIN FAMILY 11 MEMBER"/>
    <property type="match status" value="1"/>
</dbReference>
<feature type="region of interest" description="Disordered" evidence="6">
    <location>
        <begin position="1"/>
        <end position="24"/>
    </location>
</feature>
<dbReference type="AlphaFoldDB" id="A0A1I2ZI97"/>
<name>A0A1I2ZI97_9ACTN</name>
<feature type="transmembrane region" description="Helical" evidence="7">
    <location>
        <begin position="322"/>
        <end position="352"/>
    </location>
</feature>
<dbReference type="Pfam" id="PF01566">
    <property type="entry name" value="Nramp"/>
    <property type="match status" value="1"/>
</dbReference>
<feature type="transmembrane region" description="Helical" evidence="7">
    <location>
        <begin position="57"/>
        <end position="78"/>
    </location>
</feature>
<organism evidence="8 9">
    <name type="scientific">Actinopolymorpha cephalotaxi</name>
    <dbReference type="NCBI Taxonomy" id="504797"/>
    <lineage>
        <taxon>Bacteria</taxon>
        <taxon>Bacillati</taxon>
        <taxon>Actinomycetota</taxon>
        <taxon>Actinomycetes</taxon>
        <taxon>Propionibacteriales</taxon>
        <taxon>Actinopolymorphaceae</taxon>
        <taxon>Actinopolymorpha</taxon>
    </lineage>
</organism>
<reference evidence="8 9" key="1">
    <citation type="submission" date="2016-10" db="EMBL/GenBank/DDBJ databases">
        <authorList>
            <person name="de Groot N.N."/>
        </authorList>
    </citation>
    <scope>NUCLEOTIDE SEQUENCE [LARGE SCALE GENOMIC DNA]</scope>
    <source>
        <strain evidence="8 9">CPCC 202808</strain>
    </source>
</reference>
<dbReference type="EMBL" id="FOOI01000016">
    <property type="protein sequence ID" value="SFH37460.1"/>
    <property type="molecule type" value="Genomic_DNA"/>
</dbReference>
<evidence type="ECO:0000313" key="9">
    <source>
        <dbReference type="Proteomes" id="UP000199052"/>
    </source>
</evidence>
<feature type="transmembrane region" description="Helical" evidence="7">
    <location>
        <begin position="137"/>
        <end position="154"/>
    </location>
</feature>
<dbReference type="PRINTS" id="PR00447">
    <property type="entry name" value="NATRESASSCMP"/>
</dbReference>
<evidence type="ECO:0000256" key="1">
    <source>
        <dbReference type="ARBA" id="ARBA00004141"/>
    </source>
</evidence>
<dbReference type="GO" id="GO:0034755">
    <property type="term" value="P:iron ion transmembrane transport"/>
    <property type="evidence" value="ECO:0007669"/>
    <property type="project" value="TreeGrafter"/>
</dbReference>
<evidence type="ECO:0000256" key="4">
    <source>
        <dbReference type="ARBA" id="ARBA00022989"/>
    </source>
</evidence>
<accession>A0A1I2ZI97</accession>
<feature type="transmembrane region" description="Helical" evidence="7">
    <location>
        <begin position="112"/>
        <end position="131"/>
    </location>
</feature>
<keyword evidence="3 7" id="KW-0812">Transmembrane</keyword>
<dbReference type="Proteomes" id="UP000199052">
    <property type="component" value="Unassembled WGS sequence"/>
</dbReference>
<dbReference type="NCBIfam" id="NF037982">
    <property type="entry name" value="Nramp_1"/>
    <property type="match status" value="1"/>
</dbReference>
<evidence type="ECO:0000256" key="6">
    <source>
        <dbReference type="SAM" id="MobiDB-lite"/>
    </source>
</evidence>
<dbReference type="GO" id="GO:0015086">
    <property type="term" value="F:cadmium ion transmembrane transporter activity"/>
    <property type="evidence" value="ECO:0007669"/>
    <property type="project" value="TreeGrafter"/>
</dbReference>
<dbReference type="STRING" id="504797.SAMN05421678_116118"/>
<keyword evidence="2" id="KW-0813">Transport</keyword>
<dbReference type="OrthoDB" id="9787548at2"/>
<feature type="transmembrane region" description="Helical" evidence="7">
    <location>
        <begin position="388"/>
        <end position="411"/>
    </location>
</feature>
<evidence type="ECO:0000256" key="2">
    <source>
        <dbReference type="ARBA" id="ARBA00022448"/>
    </source>
</evidence>
<evidence type="ECO:0000256" key="7">
    <source>
        <dbReference type="SAM" id="Phobius"/>
    </source>
</evidence>
<feature type="transmembrane region" description="Helical" evidence="7">
    <location>
        <begin position="423"/>
        <end position="448"/>
    </location>
</feature>
<dbReference type="InterPro" id="IPR001046">
    <property type="entry name" value="NRAMP_fam"/>
</dbReference>